<dbReference type="Proteomes" id="UP000239814">
    <property type="component" value="Chromosome"/>
</dbReference>
<dbReference type="OrthoDB" id="6711169at2"/>
<dbReference type="AlphaFoldDB" id="A0A2S0KE65"/>
<protein>
    <submittedName>
        <fullName evidence="1">Uncharacterized protein</fullName>
    </submittedName>
</protein>
<organism evidence="1 2">
    <name type="scientific">Gordonia iterans</name>
    <dbReference type="NCBI Taxonomy" id="1004901"/>
    <lineage>
        <taxon>Bacteria</taxon>
        <taxon>Bacillati</taxon>
        <taxon>Actinomycetota</taxon>
        <taxon>Actinomycetes</taxon>
        <taxon>Mycobacteriales</taxon>
        <taxon>Gordoniaceae</taxon>
        <taxon>Gordonia</taxon>
    </lineage>
</organism>
<dbReference type="KEGG" id="git:C6V83_06605"/>
<gene>
    <name evidence="1" type="ORF">C6V83_06605</name>
</gene>
<reference evidence="1 2" key="1">
    <citation type="submission" date="2018-03" db="EMBL/GenBank/DDBJ databases">
        <title>Characteristics and genome of n-alkane degrading marine bacteria Gordonia iterans isolated from crude oil contaminated in Tae-an, South Korea.</title>
        <authorList>
            <person name="Lee S.-S."/>
            <person name="Kim H."/>
        </authorList>
    </citation>
    <scope>NUCLEOTIDE SEQUENCE [LARGE SCALE GENOMIC DNA]</scope>
    <source>
        <strain evidence="1 2">Co17</strain>
    </source>
</reference>
<sequence>MTLSIKDVLAAKGLHPDAGELARIESTWQQIAGLRRDLTTVDTADADIALRNIPGGDHHG</sequence>
<evidence type="ECO:0000313" key="1">
    <source>
        <dbReference type="EMBL" id="AVL99987.1"/>
    </source>
</evidence>
<evidence type="ECO:0000313" key="2">
    <source>
        <dbReference type="Proteomes" id="UP000239814"/>
    </source>
</evidence>
<dbReference type="EMBL" id="CP027433">
    <property type="protein sequence ID" value="AVL99987.1"/>
    <property type="molecule type" value="Genomic_DNA"/>
</dbReference>
<keyword evidence="2" id="KW-1185">Reference proteome</keyword>
<name>A0A2S0KE65_9ACTN</name>
<accession>A0A2S0KE65</accession>
<proteinExistence type="predicted"/>
<dbReference type="RefSeq" id="WP_105941719.1">
    <property type="nucleotide sequence ID" value="NZ_CP027433.1"/>
</dbReference>